<dbReference type="PANTHER" id="PTHR12370">
    <property type="entry name" value="PHOSPHOLIPASE B-RELATED"/>
    <property type="match status" value="1"/>
</dbReference>
<evidence type="ECO:0000313" key="9">
    <source>
        <dbReference type="Proteomes" id="UP000570595"/>
    </source>
</evidence>
<name>A0A7J6MB74_PEROL</name>
<gene>
    <name evidence="8" type="ORF">FOZ61_005639</name>
</gene>
<evidence type="ECO:0000256" key="4">
    <source>
        <dbReference type="ARBA" id="ARBA00022963"/>
    </source>
</evidence>
<dbReference type="Pfam" id="PF04916">
    <property type="entry name" value="Phospholip_B"/>
    <property type="match status" value="1"/>
</dbReference>
<dbReference type="GO" id="GO:0005576">
    <property type="term" value="C:extracellular region"/>
    <property type="evidence" value="ECO:0007669"/>
    <property type="project" value="TreeGrafter"/>
</dbReference>
<dbReference type="EMBL" id="JABAHT010000031">
    <property type="protein sequence ID" value="KAF4668863.1"/>
    <property type="molecule type" value="Genomic_DNA"/>
</dbReference>
<keyword evidence="4" id="KW-0442">Lipid degradation</keyword>
<evidence type="ECO:0000256" key="2">
    <source>
        <dbReference type="ARBA" id="ARBA00022729"/>
    </source>
</evidence>
<feature type="signal peptide" evidence="7">
    <location>
        <begin position="1"/>
        <end position="18"/>
    </location>
</feature>
<keyword evidence="6" id="KW-0325">Glycoprotein</keyword>
<evidence type="ECO:0000256" key="6">
    <source>
        <dbReference type="ARBA" id="ARBA00023180"/>
    </source>
</evidence>
<sequence>MRLFHSLASLLFLCASEAPPPLIEDSSIALVSLEANHPPGTGDHHQPDLFSVKRRSLADGSIELATNGARDLQAGLVNATWMDTQETTGTGRLVISTNHHPGATDRDYFYAMGLVEGYLTCRRVIQHMYNMIWSKPRRDPRAYTFLNSQYMFMREQAAEKHGDDPFWFNVRMQLARLDGMMEGLVRRQQHAIRDKEVGYESWAYMPVTFLVLYELNSNSEIGEIESAVTTEVQKEDPLRISRYPMAEETKCSALIKLTHDDLIVSHNTWTTYTEMLRVYKSFSFPHVQHSSIRSRHLSMSSYPGYFSSTDDWLITHDTQLAITETTTESVSVRLLQKKVRPLSVTTVIRSVVATLMAAGGRDWYSTFSRHNSGTYNNQWMIVDFNQFRRWNDGRRVGPMADGTFWLVEQMPGLIVAKDMTAKLEEKGYWASYNRPYFKNIQDVGGYTRAALEHGQWYQYDDCPRARLFREWQGMVNDTESMMRIMTSNHWKTDPLSENCPKNAIAGRYDLPYQPRSDSDYQACGPVKAYGAIDCKVTSSSLLEQDSRVLMVSAPAFGQGTDPFQWTTYTGESVAHWGMPDRWEFPWLEYSATHAAGIEYEVGQGAPAAAEAAAASPEESLANSDTSVVLFVLRAVDRLRVVWSQAYVTWLPYSFFTVLFLPELPSELDALRNCCPGTSAAARSRTRHYKLLELDLLADKCLDSHETPAELLNSIWMYLSRPRLPVGLRLKAYASDAYGVWAFGGCLLSDGEGMSLVGRCNSSVVTVSPVDLGIRRVLCDFGYFGPVTSQTLTTSIGVCTDGQGIAFFNSADTIYWTNHQGQSGQVPVNLSTEMPLQGRSSARKRRWGCLRHSQGHLFAIDEGSASGGVGDTIFRIHSGTGRCEEVLQTHWRVWSFDVYQSPRSGRLRLIYCCLYQDGGVCVRTLAPGKGPGRARMLPVKCVMECRIFSEGRLACLGGNYGRSISVADLLTGAILCSCDLGIWRGVLSIEVDEWSFGRVYVARSWGSDVEGEKQLKRDLLQLQMDYR</sequence>
<evidence type="ECO:0000256" key="3">
    <source>
        <dbReference type="ARBA" id="ARBA00022801"/>
    </source>
</evidence>
<dbReference type="AlphaFoldDB" id="A0A7J6MB74"/>
<proteinExistence type="inferred from homology"/>
<accession>A0A7J6MB74</accession>
<dbReference type="OrthoDB" id="423987at2759"/>
<dbReference type="GO" id="GO:0009395">
    <property type="term" value="P:phospholipid catabolic process"/>
    <property type="evidence" value="ECO:0007669"/>
    <property type="project" value="TreeGrafter"/>
</dbReference>
<keyword evidence="5" id="KW-0443">Lipid metabolism</keyword>
<protein>
    <recommendedName>
        <fullName evidence="10">Phospholipase B domain containing</fullName>
    </recommendedName>
</protein>
<feature type="chain" id="PRO_5029735939" description="Phospholipase B domain containing" evidence="7">
    <location>
        <begin position="19"/>
        <end position="1026"/>
    </location>
</feature>
<evidence type="ECO:0000256" key="7">
    <source>
        <dbReference type="SAM" id="SignalP"/>
    </source>
</evidence>
<dbReference type="Proteomes" id="UP000570595">
    <property type="component" value="Unassembled WGS sequence"/>
</dbReference>
<dbReference type="GO" id="GO:0004620">
    <property type="term" value="F:phospholipase activity"/>
    <property type="evidence" value="ECO:0007669"/>
    <property type="project" value="InterPro"/>
</dbReference>
<dbReference type="Gene3D" id="3.60.60.30">
    <property type="match status" value="1"/>
</dbReference>
<dbReference type="InterPro" id="IPR007000">
    <property type="entry name" value="PLipase_B-like"/>
</dbReference>
<keyword evidence="3" id="KW-0378">Hydrolase</keyword>
<reference evidence="8 9" key="1">
    <citation type="submission" date="2020-04" db="EMBL/GenBank/DDBJ databases">
        <title>Perkinsus olseni comparative genomics.</title>
        <authorList>
            <person name="Bogema D.R."/>
        </authorList>
    </citation>
    <scope>NUCLEOTIDE SEQUENCE [LARGE SCALE GENOMIC DNA]</scope>
    <source>
        <strain evidence="8">ATCC PRA-179</strain>
    </source>
</reference>
<evidence type="ECO:0000313" key="8">
    <source>
        <dbReference type="EMBL" id="KAF4668863.1"/>
    </source>
</evidence>
<evidence type="ECO:0008006" key="10">
    <source>
        <dbReference type="Google" id="ProtNLM"/>
    </source>
</evidence>
<evidence type="ECO:0000256" key="1">
    <source>
        <dbReference type="ARBA" id="ARBA00007835"/>
    </source>
</evidence>
<dbReference type="SUPFAM" id="SSF63829">
    <property type="entry name" value="Calcium-dependent phosphotriesterase"/>
    <property type="match status" value="1"/>
</dbReference>
<comment type="similarity">
    <text evidence="1">Belongs to the phospholipase B-like family.</text>
</comment>
<organism evidence="8 9">
    <name type="scientific">Perkinsus olseni</name>
    <name type="common">Perkinsus atlanticus</name>
    <dbReference type="NCBI Taxonomy" id="32597"/>
    <lineage>
        <taxon>Eukaryota</taxon>
        <taxon>Sar</taxon>
        <taxon>Alveolata</taxon>
        <taxon>Perkinsozoa</taxon>
        <taxon>Perkinsea</taxon>
        <taxon>Perkinsida</taxon>
        <taxon>Perkinsidae</taxon>
        <taxon>Perkinsus</taxon>
    </lineage>
</organism>
<keyword evidence="2 7" id="KW-0732">Signal</keyword>
<dbReference type="PANTHER" id="PTHR12370:SF3">
    <property type="entry name" value="PHOSPHOLIPASE B-LIKE 2-RELATED"/>
    <property type="match status" value="1"/>
</dbReference>
<evidence type="ECO:0000256" key="5">
    <source>
        <dbReference type="ARBA" id="ARBA00023098"/>
    </source>
</evidence>
<comment type="caution">
    <text evidence="8">The sequence shown here is derived from an EMBL/GenBank/DDBJ whole genome shotgun (WGS) entry which is preliminary data.</text>
</comment>